<dbReference type="InterPro" id="IPR010917">
    <property type="entry name" value="TonB_rcpt_CS"/>
</dbReference>
<evidence type="ECO:0000256" key="12">
    <source>
        <dbReference type="SAM" id="SignalP"/>
    </source>
</evidence>
<evidence type="ECO:0000259" key="13">
    <source>
        <dbReference type="Pfam" id="PF00593"/>
    </source>
</evidence>
<dbReference type="PANTHER" id="PTHR30442:SF0">
    <property type="entry name" value="FE(3+) DICITRATE TRANSPORT PROTEIN FECA"/>
    <property type="match status" value="1"/>
</dbReference>
<evidence type="ECO:0000256" key="6">
    <source>
        <dbReference type="ARBA" id="ARBA00023077"/>
    </source>
</evidence>
<evidence type="ECO:0000256" key="10">
    <source>
        <dbReference type="PROSITE-ProRule" id="PRU10144"/>
    </source>
</evidence>
<evidence type="ECO:0000256" key="2">
    <source>
        <dbReference type="ARBA" id="ARBA00022448"/>
    </source>
</evidence>
<dbReference type="InterPro" id="IPR036942">
    <property type="entry name" value="Beta-barrel_TonB_sf"/>
</dbReference>
<dbReference type="AlphaFoldDB" id="A0A5E6VCX4"/>
<dbReference type="EMBL" id="CABVHF010000017">
    <property type="protein sequence ID" value="VVN15560.1"/>
    <property type="molecule type" value="Genomic_DNA"/>
</dbReference>
<dbReference type="OrthoDB" id="6046653at2"/>
<dbReference type="InterPro" id="IPR037066">
    <property type="entry name" value="Plug_dom_sf"/>
</dbReference>
<evidence type="ECO:0000256" key="8">
    <source>
        <dbReference type="ARBA" id="ARBA00023237"/>
    </source>
</evidence>
<evidence type="ECO:0000256" key="4">
    <source>
        <dbReference type="ARBA" id="ARBA00022692"/>
    </source>
</evidence>
<dbReference type="InterPro" id="IPR000531">
    <property type="entry name" value="Beta-barrel_TonB"/>
</dbReference>
<keyword evidence="4 9" id="KW-0812">Transmembrane</keyword>
<dbReference type="PANTHER" id="PTHR30442">
    <property type="entry name" value="IRON III DICITRATE TRANSPORT PROTEIN FECA"/>
    <property type="match status" value="1"/>
</dbReference>
<organism evidence="15 16">
    <name type="scientific">Pseudomonas fluorescens</name>
    <dbReference type="NCBI Taxonomy" id="294"/>
    <lineage>
        <taxon>Bacteria</taxon>
        <taxon>Pseudomonadati</taxon>
        <taxon>Pseudomonadota</taxon>
        <taxon>Gammaproteobacteria</taxon>
        <taxon>Pseudomonadales</taxon>
        <taxon>Pseudomonadaceae</taxon>
        <taxon>Pseudomonas</taxon>
    </lineage>
</organism>
<dbReference type="GO" id="GO:0009279">
    <property type="term" value="C:cell outer membrane"/>
    <property type="evidence" value="ECO:0007669"/>
    <property type="project" value="UniProtKB-SubCell"/>
</dbReference>
<dbReference type="SUPFAM" id="SSF56935">
    <property type="entry name" value="Porins"/>
    <property type="match status" value="1"/>
</dbReference>
<keyword evidence="6 11" id="KW-0798">TonB box</keyword>
<dbReference type="Pfam" id="PF00593">
    <property type="entry name" value="TonB_dep_Rec_b-barrel"/>
    <property type="match status" value="1"/>
</dbReference>
<keyword evidence="8 9" id="KW-0998">Cell outer membrane</keyword>
<evidence type="ECO:0000313" key="15">
    <source>
        <dbReference type="EMBL" id="VVN15560.1"/>
    </source>
</evidence>
<comment type="subcellular location">
    <subcellularLocation>
        <location evidence="1 9">Cell outer membrane</location>
        <topology evidence="1 9">Multi-pass membrane protein</topology>
    </subcellularLocation>
</comment>
<evidence type="ECO:0000256" key="9">
    <source>
        <dbReference type="PROSITE-ProRule" id="PRU01360"/>
    </source>
</evidence>
<feature type="domain" description="TonB-dependent receptor-like beta-barrel" evidence="13">
    <location>
        <begin position="412"/>
        <end position="1012"/>
    </location>
</feature>
<dbReference type="InterPro" id="IPR039426">
    <property type="entry name" value="TonB-dep_rcpt-like"/>
</dbReference>
<evidence type="ECO:0000259" key="14">
    <source>
        <dbReference type="Pfam" id="PF07715"/>
    </source>
</evidence>
<feature type="chain" id="PRO_5022835755" description="TonB-dependent receptor" evidence="12">
    <location>
        <begin position="32"/>
        <end position="1041"/>
    </location>
</feature>
<name>A0A5E6VCX4_PSEFL</name>
<proteinExistence type="inferred from homology"/>
<evidence type="ECO:0000256" key="1">
    <source>
        <dbReference type="ARBA" id="ARBA00004571"/>
    </source>
</evidence>
<protein>
    <recommendedName>
        <fullName evidence="17">TonB-dependent receptor</fullName>
    </recommendedName>
</protein>
<reference evidence="15 16" key="1">
    <citation type="submission" date="2019-09" db="EMBL/GenBank/DDBJ databases">
        <authorList>
            <person name="Chandra G."/>
            <person name="Truman W A."/>
        </authorList>
    </citation>
    <scope>NUCLEOTIDE SEQUENCE [LARGE SCALE GENOMIC DNA]</scope>
    <source>
        <strain evidence="15">PS631</strain>
    </source>
</reference>
<keyword evidence="2 9" id="KW-0813">Transport</keyword>
<keyword evidence="7 9" id="KW-0472">Membrane</keyword>
<dbReference type="PROSITE" id="PS01156">
    <property type="entry name" value="TONB_DEPENDENT_REC_2"/>
    <property type="match status" value="1"/>
</dbReference>
<comment type="similarity">
    <text evidence="9 11">Belongs to the TonB-dependent receptor family.</text>
</comment>
<keyword evidence="3 9" id="KW-1134">Transmembrane beta strand</keyword>
<evidence type="ECO:0008006" key="17">
    <source>
        <dbReference type="Google" id="ProtNLM"/>
    </source>
</evidence>
<keyword evidence="5 12" id="KW-0732">Signal</keyword>
<dbReference type="Gene3D" id="2.40.170.20">
    <property type="entry name" value="TonB-dependent receptor, beta-barrel domain"/>
    <property type="match status" value="2"/>
</dbReference>
<dbReference type="Proteomes" id="UP000399692">
    <property type="component" value="Unassembled WGS sequence"/>
</dbReference>
<sequence length="1041" mass="116060" precursor="true">MSLLTPPPSPMRLKPLAWSILLTLSSPAALGEENALGAQAPAPNMGAIEIELPAGFEDELSRPGTLQQGLQVLEALEVKGEWEDQTEKGENDVYRKDVSNVYVGKEDIERYKGTSVGDLFKGLNGVYSGESRNSGALDPNIRGIQGEGRIPVTVDGTEQSTSVWLGSAGVSNRNYVDPNMIGGISVEKGPSLTAGVKSGIGGSVEIRTLDAEDIVRPGETYGLELKSETASNSVAPNEDGMRSFGRDYRDIEGAYTGGTSVYFANGGGTRYTPHTDSRANDFDFEDNAYRIAAATRQDNFDLLGAYSYRKKGNYFSGKKGSKRYESESGYEGVTAENAPVVGDTSANYLASFYNPGGEVAGTSNEMRTTLLKGTLYLPDEQRIKLSYMHSDLEFGETIPYMINEVIKQVPSGSNFGFQLPYSEVKQDTFSINYSWSPEDNRWVDLQAGFWLTKSDSKRYQNGEQIYAINGIDGRGDAAWDNYVQCRYSLFGCNGDSAMPDKLANTDGRFNLFSRALQVTQHDRWGVTLGNKMQLTDSWMLTLSGDFSKEKLEQGNNLDQESGGVVAYAINYLGPRGGRREQYNFSFNNEWAATPWLTFTAGARYSDYNSFDTTLDENRKGQVEGWGVNSYQTIRDFGYVKLLSDEEAKNYEASVRDMVESWGLDNPAEIEEAVAGELANATVDGVYYGPVEVAQVPLKGTRLDSSANPFTNGTINFSEQVANAQGSGRTVARYLKAPSSGGVYQQIPEDERWAKPKKRRDSAWAPMAGVTLKLSDSARVYARYVEFIRFPTIYEDTQAFSGSRSSITSNQPSPEHAYNWEVGYVQDLLGFVPEWRNADFRINYYKSEIKDYIDRDFSYNIIQYEKKLLSGIELQTRFDTGKYFSSFGASYRLDQRLCDKDMASTVDPYYGRVKECVTGGFPTTFSRTSLQPHYSLNLDSGMRLFDERLEIGARMVYHSSAKNKEEAKWIKQNLDMVKGINQPYEWHPIWVFDTYATLHINKNIDVDFGVNNITNRYYLDPLARTVMPAPGRTLKMGLTARF</sequence>
<evidence type="ECO:0000256" key="11">
    <source>
        <dbReference type="RuleBase" id="RU003357"/>
    </source>
</evidence>
<evidence type="ECO:0000256" key="7">
    <source>
        <dbReference type="ARBA" id="ARBA00023136"/>
    </source>
</evidence>
<dbReference type="GO" id="GO:0033214">
    <property type="term" value="P:siderophore-iron import into cell"/>
    <property type="evidence" value="ECO:0007669"/>
    <property type="project" value="TreeGrafter"/>
</dbReference>
<evidence type="ECO:0000256" key="5">
    <source>
        <dbReference type="ARBA" id="ARBA00022729"/>
    </source>
</evidence>
<dbReference type="InterPro" id="IPR012910">
    <property type="entry name" value="Plug_dom"/>
</dbReference>
<feature type="domain" description="TonB-dependent receptor plug" evidence="14">
    <location>
        <begin position="102"/>
        <end position="202"/>
    </location>
</feature>
<feature type="short sequence motif" description="TonB C-terminal box" evidence="10">
    <location>
        <begin position="1024"/>
        <end position="1041"/>
    </location>
</feature>
<dbReference type="RefSeq" id="WP_150571133.1">
    <property type="nucleotide sequence ID" value="NZ_CABVHF010000017.1"/>
</dbReference>
<accession>A0A5E6VCX4</accession>
<feature type="signal peptide" evidence="12">
    <location>
        <begin position="1"/>
        <end position="31"/>
    </location>
</feature>
<evidence type="ECO:0000313" key="16">
    <source>
        <dbReference type="Proteomes" id="UP000399692"/>
    </source>
</evidence>
<evidence type="ECO:0000256" key="3">
    <source>
        <dbReference type="ARBA" id="ARBA00022452"/>
    </source>
</evidence>
<gene>
    <name evidence="15" type="ORF">PS631_04096</name>
</gene>
<dbReference type="PROSITE" id="PS52016">
    <property type="entry name" value="TONB_DEPENDENT_REC_3"/>
    <property type="match status" value="1"/>
</dbReference>
<dbReference type="Gene3D" id="2.170.130.10">
    <property type="entry name" value="TonB-dependent receptor, plug domain"/>
    <property type="match status" value="1"/>
</dbReference>
<dbReference type="Pfam" id="PF07715">
    <property type="entry name" value="Plug"/>
    <property type="match status" value="1"/>
</dbReference>